<evidence type="ECO:0000256" key="7">
    <source>
        <dbReference type="ARBA" id="ARBA00023204"/>
    </source>
</evidence>
<proteinExistence type="inferred from homology"/>
<evidence type="ECO:0000259" key="13">
    <source>
        <dbReference type="PROSITE" id="PS51194"/>
    </source>
</evidence>
<feature type="domain" description="Helicase C-terminal" evidence="13">
    <location>
        <begin position="233"/>
        <end position="431"/>
    </location>
</feature>
<organism evidence="14 15">
    <name type="scientific">Archaeoglobus sulfaticallidus PM70-1</name>
    <dbReference type="NCBI Taxonomy" id="387631"/>
    <lineage>
        <taxon>Archaea</taxon>
        <taxon>Methanobacteriati</taxon>
        <taxon>Methanobacteriota</taxon>
        <taxon>Archaeoglobi</taxon>
        <taxon>Archaeoglobales</taxon>
        <taxon>Archaeoglobaceae</taxon>
        <taxon>Archaeoglobus</taxon>
    </lineage>
</organism>
<evidence type="ECO:0000313" key="14">
    <source>
        <dbReference type="EMBL" id="AGK62027.1"/>
    </source>
</evidence>
<evidence type="ECO:0000256" key="5">
    <source>
        <dbReference type="ARBA" id="ARBA00022840"/>
    </source>
</evidence>
<comment type="subunit">
    <text evidence="11">Monomer.</text>
</comment>
<evidence type="ECO:0000256" key="11">
    <source>
        <dbReference type="HAMAP-Rule" id="MF_00442"/>
    </source>
</evidence>
<sequence length="714" mass="81374">MRVSELEEYISPFSVKILEDRGIRELFPPQKEVIELGLFSRKNFVISIPTASGKTLIAELAMVREIMEGGKCLYIVPLRALASEKFEEFSIWEKIGIKTGYSVGDYESKDEWLGECDIIITTSEKADSFLRNSASWIKKISCIVVDEIHLIDSFKRGPVLEILIAKMRKINPDIRIIGLSATIPNSEEIAGWLDAELYTSEWRPTELYEGVYLRNRLELFHNGECRVKRIDGGLDALIAECLEDGGQVLVFDSTRRNAESTAVKISKITKKFVGDEVDEIANAVLEENDGDMSKKLSECIKKGSAFHHAGLLNSQRKTVEDAFKSNLIKVLVATPTLSAGVNLPARRVIIKSYHRFEPNLGNVPIKVLEYKQMAGRAGRPGLDPVGEAIVIVRSSKEKEKVIQRFIHGTPEDIESKLKVEKHLRFHILSIISEGFAKDFRSLSDFFSLTFFFYQNGIAPDYEIKRVLNQLENWGFITQENLGFVNLAGETGGGGLAPTELGKLVSKLYIDPLTGFIFYDTLEKFDDLSEVAILHTLCRTPDMETLYIRKYDDWVEELADKFRNELTYFPSELSTEYDWFLSEFKTAMCLYEWISEVDEDLVCSRYNISPGDLRRITETAEWLIYSFRRIANFLDHPVQSELVKLESRIKYGIKDELIDLIEVKGIGRARARKLYNYGIRSKEDLLENRAKVSELIGKKWAERIIGEITGEKDFS</sequence>
<dbReference type="PROSITE" id="PS51192">
    <property type="entry name" value="HELICASE_ATP_BIND_1"/>
    <property type="match status" value="1"/>
</dbReference>
<dbReference type="Proteomes" id="UP000013307">
    <property type="component" value="Chromosome"/>
</dbReference>
<dbReference type="GO" id="GO:0016887">
    <property type="term" value="F:ATP hydrolysis activity"/>
    <property type="evidence" value="ECO:0007669"/>
    <property type="project" value="RHEA"/>
</dbReference>
<dbReference type="SUPFAM" id="SSF52540">
    <property type="entry name" value="P-loop containing nucleoside triphosphate hydrolases"/>
    <property type="match status" value="1"/>
</dbReference>
<keyword evidence="5 11" id="KW-0067">ATP-binding</keyword>
<keyword evidence="6 11" id="KW-0238">DNA-binding</keyword>
<keyword evidence="8 11" id="KW-0413">Isomerase</keyword>
<dbReference type="Gene3D" id="3.40.50.300">
    <property type="entry name" value="P-loop containing nucleotide triphosphate hydrolases"/>
    <property type="match status" value="2"/>
</dbReference>
<dbReference type="SUPFAM" id="SSF158702">
    <property type="entry name" value="Sec63 N-terminal domain-like"/>
    <property type="match status" value="1"/>
</dbReference>
<dbReference type="Gene3D" id="1.10.150.20">
    <property type="entry name" value="5' to 3' exonuclease, C-terminal subdomain"/>
    <property type="match status" value="1"/>
</dbReference>
<dbReference type="Gene3D" id="1.10.3380.30">
    <property type="match status" value="1"/>
</dbReference>
<evidence type="ECO:0000256" key="4">
    <source>
        <dbReference type="ARBA" id="ARBA00022806"/>
    </source>
</evidence>
<keyword evidence="15" id="KW-1185">Reference proteome</keyword>
<dbReference type="SUPFAM" id="SSF46785">
    <property type="entry name" value="Winged helix' DNA-binding domain"/>
    <property type="match status" value="1"/>
</dbReference>
<dbReference type="RefSeq" id="WP_015591623.1">
    <property type="nucleotide sequence ID" value="NC_021169.1"/>
</dbReference>
<protein>
    <recommendedName>
        <fullName evidence="11">ATP-dependent DNA helicase Hel308</fullName>
        <ecNumber evidence="11">5.6.2.4</ecNumber>
    </recommendedName>
    <alternativeName>
        <fullName evidence="11">DNA 3'-5' helicase Hel308</fullName>
    </alternativeName>
</protein>
<keyword evidence="4 11" id="KW-0347">Helicase</keyword>
<dbReference type="GO" id="GO:0006281">
    <property type="term" value="P:DNA repair"/>
    <property type="evidence" value="ECO:0007669"/>
    <property type="project" value="UniProtKB-UniRule"/>
</dbReference>
<dbReference type="CDD" id="cd18028">
    <property type="entry name" value="DEXHc_archSki2"/>
    <property type="match status" value="1"/>
</dbReference>
<dbReference type="InterPro" id="IPR036390">
    <property type="entry name" value="WH_DNA-bd_sf"/>
</dbReference>
<feature type="binding site" evidence="11">
    <location>
        <position position="30"/>
    </location>
    <ligand>
        <name>ATP</name>
        <dbReference type="ChEBI" id="CHEBI:30616"/>
    </ligand>
</feature>
<comment type="catalytic activity">
    <reaction evidence="9 11">
        <text>Couples ATP hydrolysis with the unwinding of duplex DNA by translocating in the 3'-5' direction.</text>
        <dbReference type="EC" id="5.6.2.4"/>
    </reaction>
</comment>
<dbReference type="InterPro" id="IPR022965">
    <property type="entry name" value="Helicase_Hel308"/>
</dbReference>
<dbReference type="InterPro" id="IPR011545">
    <property type="entry name" value="DEAD/DEAH_box_helicase_dom"/>
</dbReference>
<dbReference type="EC" id="5.6.2.4" evidence="11"/>
<dbReference type="Pfam" id="PF21280">
    <property type="entry name" value="Helicase_dom4_arc"/>
    <property type="match status" value="1"/>
</dbReference>
<evidence type="ECO:0000256" key="6">
    <source>
        <dbReference type="ARBA" id="ARBA00023125"/>
    </source>
</evidence>
<keyword evidence="3 11" id="KW-0378">Hydrolase</keyword>
<dbReference type="KEGG" id="ast:Asulf_02067"/>
<dbReference type="eggNOG" id="arCOG00553">
    <property type="taxonomic scope" value="Archaea"/>
</dbReference>
<dbReference type="HOGENOM" id="CLU_006553_3_0_2"/>
<dbReference type="InterPro" id="IPR027417">
    <property type="entry name" value="P-loop_NTPase"/>
</dbReference>
<comment type="catalytic activity">
    <reaction evidence="10 11">
        <text>ATP + H2O = ADP + phosphate + H(+)</text>
        <dbReference type="Rhea" id="RHEA:13065"/>
        <dbReference type="ChEBI" id="CHEBI:15377"/>
        <dbReference type="ChEBI" id="CHEBI:15378"/>
        <dbReference type="ChEBI" id="CHEBI:30616"/>
        <dbReference type="ChEBI" id="CHEBI:43474"/>
        <dbReference type="ChEBI" id="CHEBI:456216"/>
        <dbReference type="EC" id="5.6.2.4"/>
    </reaction>
</comment>
<dbReference type="PROSITE" id="PS51194">
    <property type="entry name" value="HELICASE_CTER"/>
    <property type="match status" value="1"/>
</dbReference>
<name>N0BIC2_9EURY</name>
<dbReference type="SMART" id="SM00490">
    <property type="entry name" value="HELICc"/>
    <property type="match status" value="1"/>
</dbReference>
<dbReference type="Pfam" id="PF00270">
    <property type="entry name" value="DEAD"/>
    <property type="match status" value="1"/>
</dbReference>
<dbReference type="InterPro" id="IPR048772">
    <property type="entry name" value="Hel308-like_dom4"/>
</dbReference>
<evidence type="ECO:0000313" key="15">
    <source>
        <dbReference type="Proteomes" id="UP000013307"/>
    </source>
</evidence>
<dbReference type="Pfam" id="PF14520">
    <property type="entry name" value="HHH_5"/>
    <property type="match status" value="1"/>
</dbReference>
<dbReference type="SMART" id="SM00487">
    <property type="entry name" value="DEXDc"/>
    <property type="match status" value="1"/>
</dbReference>
<dbReference type="PANTHER" id="PTHR47961:SF10">
    <property type="entry name" value="ATP-DEPENDENT DNA HELICASE HEL308"/>
    <property type="match status" value="1"/>
</dbReference>
<evidence type="ECO:0000259" key="12">
    <source>
        <dbReference type="PROSITE" id="PS51192"/>
    </source>
</evidence>
<dbReference type="OrthoDB" id="371946at2157"/>
<feature type="domain" description="Helicase ATP-binding" evidence="12">
    <location>
        <begin position="35"/>
        <end position="201"/>
    </location>
</feature>
<dbReference type="EMBL" id="CP005290">
    <property type="protein sequence ID" value="AGK62027.1"/>
    <property type="molecule type" value="Genomic_DNA"/>
</dbReference>
<keyword evidence="2 11" id="KW-0227">DNA damage</keyword>
<dbReference type="Pfam" id="PF20470">
    <property type="entry name" value="HTH_61"/>
    <property type="match status" value="1"/>
</dbReference>
<comment type="function">
    <text evidence="11">DNA-dependent ATPase and 3'-5' DNA helicase that may be involved in repair of stalled replication forks.</text>
</comment>
<dbReference type="InterPro" id="IPR014001">
    <property type="entry name" value="Helicase_ATP-bd"/>
</dbReference>
<gene>
    <name evidence="11" type="primary">hel308</name>
    <name evidence="14" type="ORF">Asulf_02067</name>
</gene>
<dbReference type="GO" id="GO:0003677">
    <property type="term" value="F:DNA binding"/>
    <property type="evidence" value="ECO:0007669"/>
    <property type="project" value="UniProtKB-UniRule"/>
</dbReference>
<evidence type="ECO:0000256" key="1">
    <source>
        <dbReference type="ARBA" id="ARBA00022741"/>
    </source>
</evidence>
<keyword evidence="1 11" id="KW-0547">Nucleotide-binding</keyword>
<evidence type="ECO:0000256" key="9">
    <source>
        <dbReference type="ARBA" id="ARBA00034617"/>
    </source>
</evidence>
<dbReference type="STRING" id="387631.Asulf_02067"/>
<evidence type="ECO:0000256" key="8">
    <source>
        <dbReference type="ARBA" id="ARBA00023235"/>
    </source>
</evidence>
<evidence type="ECO:0000256" key="2">
    <source>
        <dbReference type="ARBA" id="ARBA00022763"/>
    </source>
</evidence>
<evidence type="ECO:0000256" key="3">
    <source>
        <dbReference type="ARBA" id="ARBA00022801"/>
    </source>
</evidence>
<dbReference type="PANTHER" id="PTHR47961">
    <property type="entry name" value="DNA POLYMERASE THETA, PUTATIVE (AFU_ORTHOLOGUE AFUA_1G05260)-RELATED"/>
    <property type="match status" value="1"/>
</dbReference>
<dbReference type="Pfam" id="PF00271">
    <property type="entry name" value="Helicase_C"/>
    <property type="match status" value="1"/>
</dbReference>
<dbReference type="InterPro" id="IPR050474">
    <property type="entry name" value="Hel308_SKI2-like"/>
</dbReference>
<dbReference type="GO" id="GO:0005524">
    <property type="term" value="F:ATP binding"/>
    <property type="evidence" value="ECO:0007669"/>
    <property type="project" value="UniProtKB-UniRule"/>
</dbReference>
<comment type="similarity">
    <text evidence="11">Belongs to the helicase family. Hel308 subfamily.</text>
</comment>
<dbReference type="AlphaFoldDB" id="N0BIC2"/>
<accession>N0BIC2</accession>
<dbReference type="HAMAP" id="MF_00442">
    <property type="entry name" value="Helicase_Hel308"/>
    <property type="match status" value="1"/>
</dbReference>
<dbReference type="InterPro" id="IPR046931">
    <property type="entry name" value="HTH_61"/>
</dbReference>
<keyword evidence="7 11" id="KW-0234">DNA repair</keyword>
<dbReference type="CDD" id="cd18795">
    <property type="entry name" value="SF2_C_Ski2"/>
    <property type="match status" value="1"/>
</dbReference>
<reference evidence="14 15" key="1">
    <citation type="journal article" date="2013" name="Genome Announc.">
        <title>Complete Genome Sequence of the Thermophilic and Facultatively Chemolithoautotrophic Sulfate Reducer Archaeoglobus sulfaticallidus Strain PM70-1T.</title>
        <authorList>
            <person name="Stokke R."/>
            <person name="Hocking W.P."/>
            <person name="Steinsbu B.O."/>
            <person name="Steen I.H."/>
        </authorList>
    </citation>
    <scope>NUCLEOTIDE SEQUENCE [LARGE SCALE GENOMIC DNA]</scope>
    <source>
        <strain evidence="14">PM70-1</strain>
    </source>
</reference>
<dbReference type="InterPro" id="IPR001650">
    <property type="entry name" value="Helicase_C-like"/>
</dbReference>
<evidence type="ECO:0000256" key="10">
    <source>
        <dbReference type="ARBA" id="ARBA00048988"/>
    </source>
</evidence>
<dbReference type="GeneID" id="15393701"/>
<dbReference type="GO" id="GO:0043138">
    <property type="term" value="F:3'-5' DNA helicase activity"/>
    <property type="evidence" value="ECO:0007669"/>
    <property type="project" value="UniProtKB-UniRule"/>
</dbReference>